<keyword evidence="8 13" id="KW-0560">Oxidoreductase</keyword>
<dbReference type="CDD" id="cd11062">
    <property type="entry name" value="CYP58-like"/>
    <property type="match status" value="1"/>
</dbReference>
<dbReference type="SUPFAM" id="SSF48264">
    <property type="entry name" value="Cytochrome P450"/>
    <property type="match status" value="1"/>
</dbReference>
<evidence type="ECO:0000256" key="10">
    <source>
        <dbReference type="ARBA" id="ARBA00023033"/>
    </source>
</evidence>
<evidence type="ECO:0000256" key="1">
    <source>
        <dbReference type="ARBA" id="ARBA00001971"/>
    </source>
</evidence>
<organism evidence="15 16">
    <name type="scientific">Diplodia seriata</name>
    <dbReference type="NCBI Taxonomy" id="420778"/>
    <lineage>
        <taxon>Eukaryota</taxon>
        <taxon>Fungi</taxon>
        <taxon>Dikarya</taxon>
        <taxon>Ascomycota</taxon>
        <taxon>Pezizomycotina</taxon>
        <taxon>Dothideomycetes</taxon>
        <taxon>Dothideomycetes incertae sedis</taxon>
        <taxon>Botryosphaeriales</taxon>
        <taxon>Botryosphaeriaceae</taxon>
        <taxon>Diplodia</taxon>
    </lineage>
</organism>
<reference evidence="15 16" key="2">
    <citation type="submission" date="2015-05" db="EMBL/GenBank/DDBJ databases">
        <title>Distinctive expansion of gene families associated with plant cell wall degradation and secondary metabolism in the genomes of grapevine trunk pathogens.</title>
        <authorList>
            <person name="Lawrence D.P."/>
            <person name="Travadon R."/>
            <person name="Rolshausen P.E."/>
            <person name="Baumgartner K."/>
        </authorList>
    </citation>
    <scope>NUCLEOTIDE SEQUENCE [LARGE SCALE GENOMIC DNA]</scope>
    <source>
        <strain evidence="15">DS831</strain>
    </source>
</reference>
<evidence type="ECO:0000256" key="14">
    <source>
        <dbReference type="SAM" id="Phobius"/>
    </source>
</evidence>
<evidence type="ECO:0000256" key="9">
    <source>
        <dbReference type="ARBA" id="ARBA00023004"/>
    </source>
</evidence>
<name>A0A0G2EAM2_9PEZI</name>
<comment type="similarity">
    <text evidence="3 13">Belongs to the cytochrome P450 family.</text>
</comment>
<feature type="binding site" description="axial binding residue" evidence="12">
    <location>
        <position position="466"/>
    </location>
    <ligand>
        <name>heme</name>
        <dbReference type="ChEBI" id="CHEBI:30413"/>
    </ligand>
    <ligandPart>
        <name>Fe</name>
        <dbReference type="ChEBI" id="CHEBI:18248"/>
    </ligandPart>
</feature>
<comment type="cofactor">
    <cofactor evidence="1 12">
        <name>heme</name>
        <dbReference type="ChEBI" id="CHEBI:30413"/>
    </cofactor>
</comment>
<dbReference type="Proteomes" id="UP000034182">
    <property type="component" value="Unassembled WGS sequence"/>
</dbReference>
<dbReference type="InterPro" id="IPR017972">
    <property type="entry name" value="Cyt_P450_CS"/>
</dbReference>
<comment type="subcellular location">
    <subcellularLocation>
        <location evidence="2">Membrane</location>
        <topology evidence="2">Single-pass membrane protein</topology>
    </subcellularLocation>
</comment>
<gene>
    <name evidence="15" type="ORF">UCDDS831_g05233</name>
</gene>
<dbReference type="Pfam" id="PF00067">
    <property type="entry name" value="p450"/>
    <property type="match status" value="1"/>
</dbReference>
<dbReference type="GO" id="GO:0016705">
    <property type="term" value="F:oxidoreductase activity, acting on paired donors, with incorporation or reduction of molecular oxygen"/>
    <property type="evidence" value="ECO:0007669"/>
    <property type="project" value="InterPro"/>
</dbReference>
<dbReference type="PRINTS" id="PR00463">
    <property type="entry name" value="EP450I"/>
</dbReference>
<evidence type="ECO:0000256" key="11">
    <source>
        <dbReference type="ARBA" id="ARBA00023136"/>
    </source>
</evidence>
<dbReference type="PROSITE" id="PS00086">
    <property type="entry name" value="CYTOCHROME_P450"/>
    <property type="match status" value="1"/>
</dbReference>
<keyword evidence="11 14" id="KW-0472">Membrane</keyword>
<evidence type="ECO:0000256" key="13">
    <source>
        <dbReference type="RuleBase" id="RU000461"/>
    </source>
</evidence>
<keyword evidence="9 12" id="KW-0408">Iron</keyword>
<keyword evidence="7 14" id="KW-1133">Transmembrane helix</keyword>
<keyword evidence="4 12" id="KW-0349">Heme</keyword>
<dbReference type="GO" id="GO:0020037">
    <property type="term" value="F:heme binding"/>
    <property type="evidence" value="ECO:0007669"/>
    <property type="project" value="InterPro"/>
</dbReference>
<dbReference type="Gene3D" id="1.10.630.10">
    <property type="entry name" value="Cytochrome P450"/>
    <property type="match status" value="1"/>
</dbReference>
<dbReference type="GO" id="GO:0004497">
    <property type="term" value="F:monooxygenase activity"/>
    <property type="evidence" value="ECO:0007669"/>
    <property type="project" value="UniProtKB-KW"/>
</dbReference>
<keyword evidence="6 12" id="KW-0479">Metal-binding</keyword>
<dbReference type="PANTHER" id="PTHR24305">
    <property type="entry name" value="CYTOCHROME P450"/>
    <property type="match status" value="1"/>
</dbReference>
<dbReference type="PANTHER" id="PTHR24305:SF157">
    <property type="entry name" value="N-ACETYLTRYPTOPHAN 6-HYDROXYLASE IVOC-RELATED"/>
    <property type="match status" value="1"/>
</dbReference>
<evidence type="ECO:0000256" key="4">
    <source>
        <dbReference type="ARBA" id="ARBA00022617"/>
    </source>
</evidence>
<reference evidence="15 16" key="1">
    <citation type="submission" date="2015-03" db="EMBL/GenBank/DDBJ databases">
        <authorList>
            <person name="Morales-Cruz A."/>
            <person name="Amrine K.C."/>
            <person name="Cantu D."/>
        </authorList>
    </citation>
    <scope>NUCLEOTIDE SEQUENCE [LARGE SCALE GENOMIC DNA]</scope>
    <source>
        <strain evidence="15">DS831</strain>
    </source>
</reference>
<dbReference type="InterPro" id="IPR001128">
    <property type="entry name" value="Cyt_P450"/>
</dbReference>
<dbReference type="EMBL" id="LAQI01000111">
    <property type="protein sequence ID" value="KKY19574.1"/>
    <property type="molecule type" value="Genomic_DNA"/>
</dbReference>
<proteinExistence type="inferred from homology"/>
<keyword evidence="10 13" id="KW-0503">Monooxygenase</keyword>
<feature type="transmembrane region" description="Helical" evidence="14">
    <location>
        <begin position="12"/>
        <end position="34"/>
    </location>
</feature>
<evidence type="ECO:0000256" key="2">
    <source>
        <dbReference type="ARBA" id="ARBA00004167"/>
    </source>
</evidence>
<evidence type="ECO:0000256" key="6">
    <source>
        <dbReference type="ARBA" id="ARBA00022723"/>
    </source>
</evidence>
<dbReference type="FunFam" id="1.10.630.10:FF:000069">
    <property type="entry name" value="Cytochrome P450, putative (Eurofung)"/>
    <property type="match status" value="1"/>
</dbReference>
<dbReference type="GO" id="GO:0016020">
    <property type="term" value="C:membrane"/>
    <property type="evidence" value="ECO:0007669"/>
    <property type="project" value="UniProtKB-SubCell"/>
</dbReference>
<evidence type="ECO:0000256" key="7">
    <source>
        <dbReference type="ARBA" id="ARBA00022989"/>
    </source>
</evidence>
<evidence type="ECO:0000313" key="15">
    <source>
        <dbReference type="EMBL" id="KKY19574.1"/>
    </source>
</evidence>
<evidence type="ECO:0000256" key="5">
    <source>
        <dbReference type="ARBA" id="ARBA00022692"/>
    </source>
</evidence>
<dbReference type="AlphaFoldDB" id="A0A0G2EAM2"/>
<sequence length="527" mass="59366">MTELLQSLTTHPYAACAAAVLLYCLCGAVYRLYLSPLASFPGPRLAALTLWYEYYYDGIKGGQYTFKLKELHRQYGPIIRISPHELHVSDPSFIDTLYAPGGKAKRNKYAFYTAQFGLSQAGFGSVPHDLHRLRRTPFNRFFSRQSVQKLEPQIRHVVNKLCAQLEKNFAGNGCPVNLPDAFGCMATDVVSRYAFGYSYDFLESDTFLPNLTKGIDAGMALGATVKQFPWLLAFLHALPEDWTRKLMPDMAPYLDFQRSMMKAIDQVHREEDAREEKEKTAESGTTIFHEILRGDLPKEEKQTARLWQEGQAVIGAGTETVNWAICVTMFHLLSQPSTLATLQSELARAMPDSAVIPPWYSLEQLPYLSATIAEGLRLSYGLATRLARVSPDEPMRFINRSSGDGDEILIPAGVPVGMSAVLVHHDEKIFPESEKFRPERWLDDEGNRRRDLDGYLLSFSKGSRQCLGMNLAYAEMHIALATVLRRFGDRMELFETSIDDVRVQRDLFIPKAKVGSKGVRVLIKSKA</sequence>
<protein>
    <submittedName>
        <fullName evidence="15">Putative cytochrome p450</fullName>
    </submittedName>
</protein>
<keyword evidence="5 14" id="KW-0812">Transmembrane</keyword>
<evidence type="ECO:0000313" key="16">
    <source>
        <dbReference type="Proteomes" id="UP000034182"/>
    </source>
</evidence>
<evidence type="ECO:0000256" key="12">
    <source>
        <dbReference type="PIRSR" id="PIRSR602401-1"/>
    </source>
</evidence>
<dbReference type="GO" id="GO:0005506">
    <property type="term" value="F:iron ion binding"/>
    <property type="evidence" value="ECO:0007669"/>
    <property type="project" value="InterPro"/>
</dbReference>
<evidence type="ECO:0000256" key="8">
    <source>
        <dbReference type="ARBA" id="ARBA00023002"/>
    </source>
</evidence>
<dbReference type="InterPro" id="IPR002401">
    <property type="entry name" value="Cyt_P450_E_grp-I"/>
</dbReference>
<accession>A0A0G2EAM2</accession>
<dbReference type="InterPro" id="IPR036396">
    <property type="entry name" value="Cyt_P450_sf"/>
</dbReference>
<comment type="caution">
    <text evidence="15">The sequence shown here is derived from an EMBL/GenBank/DDBJ whole genome shotgun (WGS) entry which is preliminary data.</text>
</comment>
<evidence type="ECO:0000256" key="3">
    <source>
        <dbReference type="ARBA" id="ARBA00010617"/>
    </source>
</evidence>
<dbReference type="InterPro" id="IPR050121">
    <property type="entry name" value="Cytochrome_P450_monoxygenase"/>
</dbReference>